<evidence type="ECO:0000313" key="9">
    <source>
        <dbReference type="Proteomes" id="UP001082703"/>
    </source>
</evidence>
<comment type="caution">
    <text evidence="8">The sequence shown here is derived from an EMBL/GenBank/DDBJ whole genome shotgun (WGS) entry which is preliminary data.</text>
</comment>
<organism evidence="8 9">
    <name type="scientific">Caproiciproducens galactitolivorans</name>
    <dbReference type="NCBI Taxonomy" id="642589"/>
    <lineage>
        <taxon>Bacteria</taxon>
        <taxon>Bacillati</taxon>
        <taxon>Bacillota</taxon>
        <taxon>Clostridia</taxon>
        <taxon>Eubacteriales</taxon>
        <taxon>Acutalibacteraceae</taxon>
        <taxon>Caproiciproducens</taxon>
    </lineage>
</organism>
<keyword evidence="3 6" id="KW-0547">Nucleotide-binding</keyword>
<keyword evidence="9" id="KW-1185">Reference proteome</keyword>
<dbReference type="PANTHER" id="PTHR46566">
    <property type="entry name" value="1-PHOSPHOFRUCTOKINASE-RELATED"/>
    <property type="match status" value="1"/>
</dbReference>
<dbReference type="CDD" id="cd01164">
    <property type="entry name" value="FruK_PfkB_like"/>
    <property type="match status" value="1"/>
</dbReference>
<evidence type="ECO:0000256" key="3">
    <source>
        <dbReference type="ARBA" id="ARBA00022741"/>
    </source>
</evidence>
<proteinExistence type="inferred from homology"/>
<comment type="catalytic activity">
    <reaction evidence="6">
        <text>D-tagatofuranose 6-phosphate + ATP = D-tagatofuranose 1,6-bisphosphate + ADP + H(+)</text>
        <dbReference type="Rhea" id="RHEA:12420"/>
        <dbReference type="ChEBI" id="CHEBI:15378"/>
        <dbReference type="ChEBI" id="CHEBI:30616"/>
        <dbReference type="ChEBI" id="CHEBI:58694"/>
        <dbReference type="ChEBI" id="CHEBI:58695"/>
        <dbReference type="ChEBI" id="CHEBI:456216"/>
        <dbReference type="EC" id="2.7.1.144"/>
    </reaction>
</comment>
<dbReference type="GO" id="GO:0008662">
    <property type="term" value="F:1-phosphofructokinase activity"/>
    <property type="evidence" value="ECO:0007669"/>
    <property type="project" value="UniProtKB-EC"/>
</dbReference>
<accession>A0ABT4BWG7</accession>
<dbReference type="PANTHER" id="PTHR46566:SF2">
    <property type="entry name" value="ATP-DEPENDENT 6-PHOSPHOFRUCTOKINASE ISOZYME 2"/>
    <property type="match status" value="1"/>
</dbReference>
<evidence type="ECO:0000256" key="5">
    <source>
        <dbReference type="ARBA" id="ARBA00022840"/>
    </source>
</evidence>
<evidence type="ECO:0000256" key="4">
    <source>
        <dbReference type="ARBA" id="ARBA00022777"/>
    </source>
</evidence>
<dbReference type="InterPro" id="IPR017583">
    <property type="entry name" value="Tagatose/fructose_Pkinase"/>
</dbReference>
<evidence type="ECO:0000313" key="8">
    <source>
        <dbReference type="EMBL" id="MCY1715250.1"/>
    </source>
</evidence>
<keyword evidence="5 6" id="KW-0067">ATP-binding</keyword>
<keyword evidence="2 6" id="KW-0808">Transferase</keyword>
<dbReference type="Gene3D" id="3.40.1190.20">
    <property type="match status" value="1"/>
</dbReference>
<dbReference type="NCBIfam" id="TIGR03168">
    <property type="entry name" value="1-PFK"/>
    <property type="match status" value="1"/>
</dbReference>
<comment type="pathway">
    <text evidence="6">Carbohydrate metabolism; D-tagatose 6-phosphate degradation; D-glyceraldehyde 3-phosphate and glycerone phosphate from D-tagatose 6-phosphate: step 1/2.</text>
</comment>
<dbReference type="SUPFAM" id="SSF53613">
    <property type="entry name" value="Ribokinase-like"/>
    <property type="match status" value="1"/>
</dbReference>
<comment type="similarity">
    <text evidence="1">Belongs to the carbohydrate kinase pfkB family.</text>
</comment>
<dbReference type="EMBL" id="JAPOHA010000019">
    <property type="protein sequence ID" value="MCY1715250.1"/>
    <property type="molecule type" value="Genomic_DNA"/>
</dbReference>
<comment type="similarity">
    <text evidence="6">Belongs to the carbohydrate kinase PfkB family. LacC subfamily.</text>
</comment>
<dbReference type="InterPro" id="IPR022463">
    <property type="entry name" value="1-PFruKinase"/>
</dbReference>
<keyword evidence="6" id="KW-0423">Lactose metabolism</keyword>
<reference evidence="8 9" key="1">
    <citation type="submission" date="2022-11" db="EMBL/GenBank/DDBJ databases">
        <authorList>
            <person name="Caiyu Z."/>
        </authorList>
    </citation>
    <scope>NUCLEOTIDE SEQUENCE [LARGE SCALE GENOMIC DNA]</scope>
    <source>
        <strain evidence="8 9">YR-4</strain>
    </source>
</reference>
<dbReference type="NCBIfam" id="TIGR03828">
    <property type="entry name" value="pfkB"/>
    <property type="match status" value="1"/>
</dbReference>
<dbReference type="PIRSF" id="PIRSF000535">
    <property type="entry name" value="1PFK/6PFK/LacC"/>
    <property type="match status" value="1"/>
</dbReference>
<gene>
    <name evidence="8" type="primary">pfkB</name>
    <name evidence="8" type="ORF">OUY18_13425</name>
</gene>
<dbReference type="EC" id="2.7.1.144" evidence="6"/>
<dbReference type="Pfam" id="PF00294">
    <property type="entry name" value="PfkB"/>
    <property type="match status" value="1"/>
</dbReference>
<dbReference type="Proteomes" id="UP001082703">
    <property type="component" value="Unassembled WGS sequence"/>
</dbReference>
<dbReference type="InterPro" id="IPR029056">
    <property type="entry name" value="Ribokinase-like"/>
</dbReference>
<dbReference type="RefSeq" id="WP_268059287.1">
    <property type="nucleotide sequence ID" value="NZ_JAPOHA010000019.1"/>
</dbReference>
<sequence length="315" mass="34331">MITTLTLNPCIDRTVTVDGFAYGGTNHVENFRCDVSGKGINVSIALNNIGEETRCLGFNYMDGGSVLTNFLNEEHISNDFLDVEGLLRTNIKIFDKKTSVMSELNESGHSVTEDCVSKLVKMVEEYLPKTSLLVLDGSVPPGVPKNIYKILTDKARSFGVKTVIDAYGELLLEGIKARPYLIKPNKDELEEAFGEKIESKADVIRVSRKIISQGVTLVCVSLGKSGAMLVTKEKAYFTAGADITVRGVQGAGDSLVAGICYAIARGMPHADMLRYGVAVAHGSLILEGTQMCTKESFEKMIPLIHAEEIQENKDR</sequence>
<dbReference type="InterPro" id="IPR011611">
    <property type="entry name" value="PfkB_dom"/>
</dbReference>
<evidence type="ECO:0000256" key="2">
    <source>
        <dbReference type="ARBA" id="ARBA00022679"/>
    </source>
</evidence>
<evidence type="ECO:0000256" key="6">
    <source>
        <dbReference type="PIRNR" id="PIRNR000535"/>
    </source>
</evidence>
<keyword evidence="4" id="KW-0418">Kinase</keyword>
<evidence type="ECO:0000259" key="7">
    <source>
        <dbReference type="Pfam" id="PF00294"/>
    </source>
</evidence>
<feature type="domain" description="Carbohydrate kinase PfkB" evidence="7">
    <location>
        <begin position="7"/>
        <end position="292"/>
    </location>
</feature>
<name>A0ABT4BWG7_9FIRM</name>
<evidence type="ECO:0000256" key="1">
    <source>
        <dbReference type="ARBA" id="ARBA00005380"/>
    </source>
</evidence>
<protein>
    <recommendedName>
        <fullName evidence="6">Tagatose-6-phosphate kinase</fullName>
        <ecNumber evidence="6">2.7.1.144</ecNumber>
    </recommendedName>
</protein>